<dbReference type="Proteomes" id="UP000807353">
    <property type="component" value="Unassembled WGS sequence"/>
</dbReference>
<accession>A0A9P5YIW9</accession>
<gene>
    <name evidence="1" type="ORF">BDZ94DRAFT_1245988</name>
</gene>
<dbReference type="AlphaFoldDB" id="A0A9P5YIW9"/>
<dbReference type="EMBL" id="MU150232">
    <property type="protein sequence ID" value="KAF9468676.1"/>
    <property type="molecule type" value="Genomic_DNA"/>
</dbReference>
<sequence length="94" mass="10621">MTLTTIRVNIGAFSSHTSPDSSSTKKRSWYRFFTSILINIPLEHCATSRISSATILFVWSVLCSFWNITLGSFLPAATLLEQKCWHGIFFSDVE</sequence>
<evidence type="ECO:0000313" key="1">
    <source>
        <dbReference type="EMBL" id="KAF9468676.1"/>
    </source>
</evidence>
<protein>
    <submittedName>
        <fullName evidence="1">Uncharacterized protein</fullName>
    </submittedName>
</protein>
<keyword evidence="2" id="KW-1185">Reference proteome</keyword>
<name>A0A9P5YIW9_9AGAR</name>
<proteinExistence type="predicted"/>
<evidence type="ECO:0000313" key="2">
    <source>
        <dbReference type="Proteomes" id="UP000807353"/>
    </source>
</evidence>
<organism evidence="1 2">
    <name type="scientific">Collybia nuda</name>
    <dbReference type="NCBI Taxonomy" id="64659"/>
    <lineage>
        <taxon>Eukaryota</taxon>
        <taxon>Fungi</taxon>
        <taxon>Dikarya</taxon>
        <taxon>Basidiomycota</taxon>
        <taxon>Agaricomycotina</taxon>
        <taxon>Agaricomycetes</taxon>
        <taxon>Agaricomycetidae</taxon>
        <taxon>Agaricales</taxon>
        <taxon>Tricholomatineae</taxon>
        <taxon>Clitocybaceae</taxon>
        <taxon>Collybia</taxon>
    </lineage>
</organism>
<reference evidence="1" key="1">
    <citation type="submission" date="2020-11" db="EMBL/GenBank/DDBJ databases">
        <authorList>
            <consortium name="DOE Joint Genome Institute"/>
            <person name="Ahrendt S."/>
            <person name="Riley R."/>
            <person name="Andreopoulos W."/>
            <person name="Labutti K."/>
            <person name="Pangilinan J."/>
            <person name="Ruiz-Duenas F.J."/>
            <person name="Barrasa J.M."/>
            <person name="Sanchez-Garcia M."/>
            <person name="Camarero S."/>
            <person name="Miyauchi S."/>
            <person name="Serrano A."/>
            <person name="Linde D."/>
            <person name="Babiker R."/>
            <person name="Drula E."/>
            <person name="Ayuso-Fernandez I."/>
            <person name="Pacheco R."/>
            <person name="Padilla G."/>
            <person name="Ferreira P."/>
            <person name="Barriuso J."/>
            <person name="Kellner H."/>
            <person name="Castanera R."/>
            <person name="Alfaro M."/>
            <person name="Ramirez L."/>
            <person name="Pisabarro A.G."/>
            <person name="Kuo A."/>
            <person name="Tritt A."/>
            <person name="Lipzen A."/>
            <person name="He G."/>
            <person name="Yan M."/>
            <person name="Ng V."/>
            <person name="Cullen D."/>
            <person name="Martin F."/>
            <person name="Rosso M.-N."/>
            <person name="Henrissat B."/>
            <person name="Hibbett D."/>
            <person name="Martinez A.T."/>
            <person name="Grigoriev I.V."/>
        </authorList>
    </citation>
    <scope>NUCLEOTIDE SEQUENCE</scope>
    <source>
        <strain evidence="1">CBS 247.69</strain>
    </source>
</reference>
<comment type="caution">
    <text evidence="1">The sequence shown here is derived from an EMBL/GenBank/DDBJ whole genome shotgun (WGS) entry which is preliminary data.</text>
</comment>